<accession>A0A834SQM8</accession>
<dbReference type="Proteomes" id="UP000634136">
    <property type="component" value="Unassembled WGS sequence"/>
</dbReference>
<keyword evidence="2" id="KW-1185">Reference proteome</keyword>
<dbReference type="OrthoDB" id="1020639at2759"/>
<reference evidence="1" key="1">
    <citation type="submission" date="2020-09" db="EMBL/GenBank/DDBJ databases">
        <title>Genome-Enabled Discovery of Anthraquinone Biosynthesis in Senna tora.</title>
        <authorList>
            <person name="Kang S.-H."/>
            <person name="Pandey R.P."/>
            <person name="Lee C.-M."/>
            <person name="Sim J.-S."/>
            <person name="Jeong J.-T."/>
            <person name="Choi B.-S."/>
            <person name="Jung M."/>
            <person name="Ginzburg D."/>
            <person name="Zhao K."/>
            <person name="Won S.Y."/>
            <person name="Oh T.-J."/>
            <person name="Yu Y."/>
            <person name="Kim N.-H."/>
            <person name="Lee O.R."/>
            <person name="Lee T.-H."/>
            <person name="Bashyal P."/>
            <person name="Kim T.-S."/>
            <person name="Lee W.-H."/>
            <person name="Kawkins C."/>
            <person name="Kim C.-K."/>
            <person name="Kim J.S."/>
            <person name="Ahn B.O."/>
            <person name="Rhee S.Y."/>
            <person name="Sohng J.K."/>
        </authorList>
    </citation>
    <scope>NUCLEOTIDE SEQUENCE</scope>
    <source>
        <tissue evidence="1">Leaf</tissue>
    </source>
</reference>
<protein>
    <submittedName>
        <fullName evidence="1">Ribonuclease H</fullName>
    </submittedName>
</protein>
<proteinExistence type="predicted"/>
<comment type="caution">
    <text evidence="1">The sequence shown here is derived from an EMBL/GenBank/DDBJ whole genome shotgun (WGS) entry which is preliminary data.</text>
</comment>
<sequence length="207" mass="23998">MACQEGRDDGMERNTLFDCVDESNKWKVDCLIWLAKEVKVQTNNICPLNPCLCPNIPVREPDLNGNFTVSSAHQTISNYNKVSNSVWNMIWKSKSIQRNKILLWRLANEKLPTIDRDRRKSSAIWNAFISPSVRAMFYLLPPKEWILNLELWSNKLCKESNFTMPNEPYGVILHQARIFMQASKDNDLRHNKGTTIETCAWVKPKQG</sequence>
<evidence type="ECO:0000313" key="1">
    <source>
        <dbReference type="EMBL" id="KAF7801659.1"/>
    </source>
</evidence>
<dbReference type="EMBL" id="JAAIUW010000013">
    <property type="protein sequence ID" value="KAF7801659.1"/>
    <property type="molecule type" value="Genomic_DNA"/>
</dbReference>
<organism evidence="1 2">
    <name type="scientific">Senna tora</name>
    <dbReference type="NCBI Taxonomy" id="362788"/>
    <lineage>
        <taxon>Eukaryota</taxon>
        <taxon>Viridiplantae</taxon>
        <taxon>Streptophyta</taxon>
        <taxon>Embryophyta</taxon>
        <taxon>Tracheophyta</taxon>
        <taxon>Spermatophyta</taxon>
        <taxon>Magnoliopsida</taxon>
        <taxon>eudicotyledons</taxon>
        <taxon>Gunneridae</taxon>
        <taxon>Pentapetalae</taxon>
        <taxon>rosids</taxon>
        <taxon>fabids</taxon>
        <taxon>Fabales</taxon>
        <taxon>Fabaceae</taxon>
        <taxon>Caesalpinioideae</taxon>
        <taxon>Cassia clade</taxon>
        <taxon>Senna</taxon>
    </lineage>
</organism>
<name>A0A834SQM8_9FABA</name>
<dbReference type="AlphaFoldDB" id="A0A834SQM8"/>
<evidence type="ECO:0000313" key="2">
    <source>
        <dbReference type="Proteomes" id="UP000634136"/>
    </source>
</evidence>
<gene>
    <name evidence="1" type="ORF">G2W53_040770</name>
</gene>